<dbReference type="OrthoDB" id="8963340at2759"/>
<dbReference type="SMART" id="SM00461">
    <property type="entry name" value="WH1"/>
    <property type="match status" value="1"/>
</dbReference>
<reference evidence="2 3" key="1">
    <citation type="submission" date="2018-11" db="EMBL/GenBank/DDBJ databases">
        <authorList>
            <consortium name="Pathogen Informatics"/>
        </authorList>
    </citation>
    <scope>NUCLEOTIDE SEQUENCE [LARGE SCALE GENOMIC DNA]</scope>
</reference>
<evidence type="ECO:0000313" key="3">
    <source>
        <dbReference type="Proteomes" id="UP000281553"/>
    </source>
</evidence>
<organism evidence="2 3">
    <name type="scientific">Dibothriocephalus latus</name>
    <name type="common">Fish tapeworm</name>
    <name type="synonym">Diphyllobothrium latum</name>
    <dbReference type="NCBI Taxonomy" id="60516"/>
    <lineage>
        <taxon>Eukaryota</taxon>
        <taxon>Metazoa</taxon>
        <taxon>Spiralia</taxon>
        <taxon>Lophotrochozoa</taxon>
        <taxon>Platyhelminthes</taxon>
        <taxon>Cestoda</taxon>
        <taxon>Eucestoda</taxon>
        <taxon>Diphyllobothriidea</taxon>
        <taxon>Diphyllobothriidae</taxon>
        <taxon>Dibothriocephalus</taxon>
    </lineage>
</organism>
<dbReference type="EMBL" id="UYRU01000231">
    <property type="protein sequence ID" value="VDK29750.1"/>
    <property type="molecule type" value="Genomic_DNA"/>
</dbReference>
<dbReference type="Pfam" id="PF00568">
    <property type="entry name" value="WH1"/>
    <property type="match status" value="1"/>
</dbReference>
<dbReference type="SUPFAM" id="SSF50729">
    <property type="entry name" value="PH domain-like"/>
    <property type="match status" value="1"/>
</dbReference>
<keyword evidence="3" id="KW-1185">Reference proteome</keyword>
<sequence>MTNRSEHLTPDETKKLQEIAGYGGTLKALAIAQVYKGDTRLQWNYFKTGVVTVEDNPRNLYTCLCVYDVHAGKRCWTQNLFKEMAYIDNNPQFHCFHGDEGAVGLNFLDPSEASLFRDAVIYYLRSREQKTDLSRKKSVSIGKKAKTTLHRTMSQAVNITYDRESFTQRAHVGYVDGRFEVKAGDMETANALLKALGGRVTVKNAEEMKTVMKFINEVGIDKASSIMLNPLPINALNVVMQVSYFDSPCIPLTL</sequence>
<dbReference type="Gene3D" id="2.30.29.30">
    <property type="entry name" value="Pleckstrin-homology domain (PH domain)/Phosphotyrosine-binding domain (PTB)"/>
    <property type="match status" value="1"/>
</dbReference>
<accession>A0A3P6PDA4</accession>
<dbReference type="InterPro" id="IPR011993">
    <property type="entry name" value="PH-like_dom_sf"/>
</dbReference>
<evidence type="ECO:0000313" key="2">
    <source>
        <dbReference type="EMBL" id="VDK29750.1"/>
    </source>
</evidence>
<dbReference type="Proteomes" id="UP000281553">
    <property type="component" value="Unassembled WGS sequence"/>
</dbReference>
<evidence type="ECO:0000259" key="1">
    <source>
        <dbReference type="PROSITE" id="PS50229"/>
    </source>
</evidence>
<gene>
    <name evidence="2" type="ORF">DILT_LOCUS54</name>
</gene>
<proteinExistence type="predicted"/>
<dbReference type="PROSITE" id="PS50229">
    <property type="entry name" value="WH1"/>
    <property type="match status" value="1"/>
</dbReference>
<protein>
    <recommendedName>
        <fullName evidence="1">WH1 domain-containing protein</fullName>
    </recommendedName>
</protein>
<dbReference type="InterPro" id="IPR000697">
    <property type="entry name" value="WH1/EVH1_dom"/>
</dbReference>
<feature type="domain" description="WH1" evidence="1">
    <location>
        <begin position="19"/>
        <end position="127"/>
    </location>
</feature>
<name>A0A3P6PDA4_DIBLA</name>
<dbReference type="AlphaFoldDB" id="A0A3P6PDA4"/>